<evidence type="ECO:0000313" key="5">
    <source>
        <dbReference type="Proteomes" id="UP001148312"/>
    </source>
</evidence>
<feature type="region of interest" description="Disordered" evidence="2">
    <location>
        <begin position="516"/>
        <end position="538"/>
    </location>
</feature>
<dbReference type="GO" id="GO:0005739">
    <property type="term" value="C:mitochondrion"/>
    <property type="evidence" value="ECO:0007669"/>
    <property type="project" value="GOC"/>
</dbReference>
<reference evidence="4" key="1">
    <citation type="submission" date="2022-12" db="EMBL/GenBank/DDBJ databases">
        <authorList>
            <person name="Petersen C."/>
        </authorList>
    </citation>
    <scope>NUCLEOTIDE SEQUENCE</scope>
    <source>
        <strain evidence="4">IBT 30728</strain>
    </source>
</reference>
<feature type="domain" description="J" evidence="3">
    <location>
        <begin position="118"/>
        <end position="187"/>
    </location>
</feature>
<dbReference type="GO" id="GO:0042407">
    <property type="term" value="P:cristae formation"/>
    <property type="evidence" value="ECO:0007669"/>
    <property type="project" value="TreeGrafter"/>
</dbReference>
<dbReference type="PROSITE" id="PS00636">
    <property type="entry name" value="DNAJ_1"/>
    <property type="match status" value="1"/>
</dbReference>
<dbReference type="PRINTS" id="PR00625">
    <property type="entry name" value="JDOMAIN"/>
</dbReference>
<dbReference type="CDD" id="cd06257">
    <property type="entry name" value="DnaJ"/>
    <property type="match status" value="1"/>
</dbReference>
<evidence type="ECO:0000256" key="2">
    <source>
        <dbReference type="SAM" id="MobiDB-lite"/>
    </source>
</evidence>
<dbReference type="InterPro" id="IPR052243">
    <property type="entry name" value="Mito_inner_membrane_organizer"/>
</dbReference>
<name>A0A9X0C2Q6_9EURO</name>
<dbReference type="Gene3D" id="1.10.287.110">
    <property type="entry name" value="DnaJ domain"/>
    <property type="match status" value="1"/>
</dbReference>
<feature type="region of interest" description="Disordered" evidence="2">
    <location>
        <begin position="301"/>
        <end position="321"/>
    </location>
</feature>
<accession>A0A9X0C2Q6</accession>
<dbReference type="InterPro" id="IPR024586">
    <property type="entry name" value="DnaJ-like_C11_C"/>
</dbReference>
<gene>
    <name evidence="4" type="ORF">N7539_000425</name>
</gene>
<evidence type="ECO:0000256" key="1">
    <source>
        <dbReference type="ARBA" id="ARBA00023186"/>
    </source>
</evidence>
<dbReference type="EMBL" id="JAPWDQ010000001">
    <property type="protein sequence ID" value="KAJ5495309.1"/>
    <property type="molecule type" value="Genomic_DNA"/>
</dbReference>
<keyword evidence="5" id="KW-1185">Reference proteome</keyword>
<dbReference type="AlphaFoldDB" id="A0A9X0C2Q6"/>
<evidence type="ECO:0000313" key="4">
    <source>
        <dbReference type="EMBL" id="KAJ5495309.1"/>
    </source>
</evidence>
<dbReference type="InterPro" id="IPR018253">
    <property type="entry name" value="DnaJ_domain_CS"/>
</dbReference>
<feature type="region of interest" description="Disordered" evidence="2">
    <location>
        <begin position="59"/>
        <end position="83"/>
    </location>
</feature>
<protein>
    <recommendedName>
        <fullName evidence="3">J domain-containing protein</fullName>
    </recommendedName>
</protein>
<dbReference type="PROSITE" id="PS50076">
    <property type="entry name" value="DNAJ_2"/>
    <property type="match status" value="1"/>
</dbReference>
<dbReference type="Proteomes" id="UP001148312">
    <property type="component" value="Unassembled WGS sequence"/>
</dbReference>
<sequence>MALTLAWIQDPLGRGIRLRLDRPTELQSGANGAPAEFLRSHLTLALEWVLSTGISRRKLDNQPRNNNLKKNPEASSMSEADQSSAAHAAARAFGFHAEGEDGLDGDSGIATEYPDQLDYYSLLGLSQKPAPTETEIRSAYRNLTLMFHPDKQPPHLRESAEQHFKRIQTAYDTLMDPKKRVVYDMFGEEGVQREWGRGGAMGRGGDAEKQQVGVKAMSPQEFRHWFTRTMKRRERKALQDLVNSHGSITLGLNAETTIRVDEDDDMTIHIPERVVPVSYAAKVSFDSPLSLPSFRSNVKADTIADEQKTDPDSEQDDEVSESPIQVTFQAGIAGNIVHRTQEAKAEFADGTEEDIKIPLPPVVVANNVNLGVNLKPNMTELIGTKGIWKNRYWSTLRESTVLVEANVLPLPLLRTTVARAFQPIPGIKPFQVTTKTTLMRSLLESPPSLEVHVTKEIAERKLAFCAWSSGTWYYPDFLLDNFFFRGMTVADMYAFSGDLSSLQVGLISLPKQPTQTISMDDDDADVEEESAARRPKNRVDSSAESWQTFIQVSPGGGGLSLMYSRNLFSGTPADDLAKSEWTEEGYSPVMNIEGPRAVRVELSTTVSPDLSFTWNIKGTRRVGEYTRMGLGIGLTHQGILMTVGWTRLGQSLNLPLVLCSKDEATHDAAILAGIFTWASYLAIEFGYIRPRDRKLRREEVARRHNQLKKLIPKKRAESEQAIQMMTDQVRRRQLKEHDQDGLVIDRAEYGYWPPTDRKPRRGLEEARVADVLYPVANLVERGQLVIRSSTVKHQIIGFHDPAPLLKKQLKIWYTFQGRSHYVEVGDKDGVLLPQRGHMCPESEQFNSLYL</sequence>
<dbReference type="InterPro" id="IPR036869">
    <property type="entry name" value="J_dom_sf"/>
</dbReference>
<dbReference type="SMART" id="SM00271">
    <property type="entry name" value="DnaJ"/>
    <property type="match status" value="1"/>
</dbReference>
<dbReference type="SUPFAM" id="SSF46565">
    <property type="entry name" value="Chaperone J-domain"/>
    <property type="match status" value="1"/>
</dbReference>
<reference evidence="4" key="2">
    <citation type="journal article" date="2023" name="IMA Fungus">
        <title>Comparative genomic study of the Penicillium genus elucidates a diverse pangenome and 15 lateral gene transfer events.</title>
        <authorList>
            <person name="Petersen C."/>
            <person name="Sorensen T."/>
            <person name="Nielsen M.R."/>
            <person name="Sondergaard T.E."/>
            <person name="Sorensen J.L."/>
            <person name="Fitzpatrick D.A."/>
            <person name="Frisvad J.C."/>
            <person name="Nielsen K.L."/>
        </authorList>
    </citation>
    <scope>NUCLEOTIDE SEQUENCE</scope>
    <source>
        <strain evidence="4">IBT 30728</strain>
    </source>
</reference>
<evidence type="ECO:0000259" key="3">
    <source>
        <dbReference type="PROSITE" id="PS50076"/>
    </source>
</evidence>
<keyword evidence="1" id="KW-0143">Chaperone</keyword>
<dbReference type="Pfam" id="PF00226">
    <property type="entry name" value="DnaJ"/>
    <property type="match status" value="1"/>
</dbReference>
<feature type="compositionally biased region" description="Acidic residues" evidence="2">
    <location>
        <begin position="519"/>
        <end position="529"/>
    </location>
</feature>
<feature type="compositionally biased region" description="Polar residues" evidence="2">
    <location>
        <begin position="62"/>
        <end position="83"/>
    </location>
</feature>
<dbReference type="GeneID" id="81620278"/>
<comment type="caution">
    <text evidence="4">The sequence shown here is derived from an EMBL/GenBank/DDBJ whole genome shotgun (WGS) entry which is preliminary data.</text>
</comment>
<dbReference type="Pfam" id="PF11875">
    <property type="entry name" value="DnaJ-like_C11_C"/>
    <property type="match status" value="1"/>
</dbReference>
<dbReference type="InterPro" id="IPR001623">
    <property type="entry name" value="DnaJ_domain"/>
</dbReference>
<organism evidence="4 5">
    <name type="scientific">Penicillium diatomitis</name>
    <dbReference type="NCBI Taxonomy" id="2819901"/>
    <lineage>
        <taxon>Eukaryota</taxon>
        <taxon>Fungi</taxon>
        <taxon>Dikarya</taxon>
        <taxon>Ascomycota</taxon>
        <taxon>Pezizomycotina</taxon>
        <taxon>Eurotiomycetes</taxon>
        <taxon>Eurotiomycetidae</taxon>
        <taxon>Eurotiales</taxon>
        <taxon>Aspergillaceae</taxon>
        <taxon>Penicillium</taxon>
    </lineage>
</organism>
<dbReference type="PANTHER" id="PTHR44157">
    <property type="entry name" value="DNAJ HOMOLOG SUBFAMILY C MEMBER 11"/>
    <property type="match status" value="1"/>
</dbReference>
<proteinExistence type="predicted"/>
<dbReference type="RefSeq" id="XP_056794322.1">
    <property type="nucleotide sequence ID" value="XM_056930029.1"/>
</dbReference>
<dbReference type="PANTHER" id="PTHR44157:SF1">
    <property type="entry name" value="DNAJ HOMOLOG SUBFAMILY C MEMBER 11"/>
    <property type="match status" value="1"/>
</dbReference>